<dbReference type="SMART" id="SM00382">
    <property type="entry name" value="AAA"/>
    <property type="match status" value="2"/>
</dbReference>
<dbReference type="SUPFAM" id="SSF52540">
    <property type="entry name" value="P-loop containing nucleoside triphosphate hydrolases"/>
    <property type="match status" value="2"/>
</dbReference>
<dbReference type="InterPro" id="IPR050173">
    <property type="entry name" value="ABC_transporter_C-like"/>
</dbReference>
<accession>A0AAJ0F8K6</accession>
<dbReference type="InterPro" id="IPR017871">
    <property type="entry name" value="ABC_transporter-like_CS"/>
</dbReference>
<dbReference type="PANTHER" id="PTHR24223:SF399">
    <property type="entry name" value="ABC TRANSPORTER ATNG"/>
    <property type="match status" value="1"/>
</dbReference>
<feature type="transmembrane region" description="Helical" evidence="13">
    <location>
        <begin position="404"/>
        <end position="426"/>
    </location>
</feature>
<keyword evidence="3" id="KW-0813">Transport</keyword>
<dbReference type="GO" id="GO:0005886">
    <property type="term" value="C:plasma membrane"/>
    <property type="evidence" value="ECO:0007669"/>
    <property type="project" value="UniProtKB-SubCell"/>
</dbReference>
<evidence type="ECO:0000256" key="12">
    <source>
        <dbReference type="SAM" id="MobiDB-lite"/>
    </source>
</evidence>
<evidence type="ECO:0000256" key="5">
    <source>
        <dbReference type="ARBA" id="ARBA00022692"/>
    </source>
</evidence>
<dbReference type="InterPro" id="IPR044726">
    <property type="entry name" value="ABCC_6TM_D2"/>
</dbReference>
<dbReference type="PANTHER" id="PTHR24223">
    <property type="entry name" value="ATP-BINDING CASSETTE SUB-FAMILY C"/>
    <property type="match status" value="1"/>
</dbReference>
<evidence type="ECO:0000259" key="14">
    <source>
        <dbReference type="PROSITE" id="PS50893"/>
    </source>
</evidence>
<dbReference type="SUPFAM" id="SSF90123">
    <property type="entry name" value="ABC transporter transmembrane region"/>
    <property type="match status" value="2"/>
</dbReference>
<comment type="similarity">
    <text evidence="2">Belongs to the ABC transporter superfamily. ABCC family. Conjugate transporter (TC 3.A.1.208) subfamily.</text>
</comment>
<evidence type="ECO:0000256" key="3">
    <source>
        <dbReference type="ARBA" id="ARBA00022448"/>
    </source>
</evidence>
<keyword evidence="5 13" id="KW-0812">Transmembrane</keyword>
<comment type="caution">
    <text evidence="16">The sequence shown here is derived from an EMBL/GenBank/DDBJ whole genome shotgun (WGS) entry which is preliminary data.</text>
</comment>
<keyword evidence="8 13" id="KW-1133">Transmembrane helix</keyword>
<gene>
    <name evidence="16" type="ORF">QBC47DRAFT_328846</name>
</gene>
<evidence type="ECO:0000313" key="16">
    <source>
        <dbReference type="EMBL" id="KAK1752219.1"/>
    </source>
</evidence>
<dbReference type="GO" id="GO:0016887">
    <property type="term" value="F:ATP hydrolysis activity"/>
    <property type="evidence" value="ECO:0007669"/>
    <property type="project" value="InterPro"/>
</dbReference>
<sequence length="1424" mass="154977">MASQDAGDGQFGPQLPGGRFDFTLVFEQSILSLPLSCLFLLAASYRFRILLRAARLEVVSTRHGGLYWAKMVIAAVLIALHLALLILWAVHPFFGQVVVLRALAVTSSVLSLAAVAVMAVLIDREHRASIEPSLLLGMYLFLSVLLDLPQARTLFLREDAHALFGVFVVSLALRFALLVAEELPKLPAHNPVRKGASPESLGGAVNRSVFWWLNTFFLRGYRSLIGVGDLFSIPAKFGSARLRAQIEPAWERCRDKTGKNALLYVVLRTFAGQILMAVPPRLALSVVTFSQPLLMKRVIAYVEGASSGAGAVDGNVAGGLIGATALIYVGIAVFKCISSHIMYQAVTMIRGALVGLIFKKTLNLDEKALAEAAPLTLMSTDVEGLVWGTVFIHEIWASAVELGIGIYLLYLEIGVACVLVVGPILVTTMLNEKVSSKIGPRQMAWNQGVQKRVTATSSMLGQMKGIKMTGLSRFFSQRIQQLRATEVGLGSKYRTLNIWVELLGDIVSRFTPIIVITGAIFWTNGSGQGLPISQAFTAVAIVTLVAEPLAQLLGIRGMIAASMGTFTRIQEFLCLEDAGHYSLTSSRNGKAEAGEFMVDMSNASLQTRDGNVLLRDVNLKVRHGSFHMITGLVGCGKTTLLSAIMGQVPLAQGSIRVSESSVAYCAQSPWLRNATVRENVIGGTEFGYDLDWFSKVVAACALDKDFESIPDWDTALVGSGGLTLSGGQKQRVALARAVYSCKKLVLLDDVFSGLDHKTSNFVFKQLMGPNGIFRRSGRTVILTTNQPHLLPLADVVSTIQSDTLVTVEKEVLASEDISIESENGIESPASETVEPPKPATVSEAQKDLKRQSGDTSLYKYYFQSVGWTATATFFALSVVSAGIIKMPQVWLKIWTDHGTNNDTGLYFGIYVMLAAAGTISGAVFLVFYYLLFVPKSGKHLHFLLLDTIMKAPLYFFTTVDSGVTLNRFSQDLTLIDQRLPMSLYVAFFLLLDVIASSILIVAGAQYAAASLPFLFGALYLLQKFYLRTSRQVRFLDLETKSPLYTHFTETMNGAVSVRAFGWETAFTKEHQERLDVSQKPFYLMYCLQRWLTVVLDLLVGGLAVVLVAFAVELTWTSTSSGIGLSFLNLVSFGHNLMGLVYMWTALETSLGAISRVRNFVKDTPKEDREGEVQNVPDGWPTRGEIRFEDVAASYSPSLPPSLQHLTLTIAPGSKVAICGRTGSGKSSTLLTILRLLDLQAGRLFIDDIDISYLPRQTIRTRLASLPQDPVTVPGSVRTNLAPLDSDRSTTSDADLIAALTKAQIWEVIQARGGLDADFDGLGLSPGQRQLFCLAAAAARRSRVVLLDEVTGSVDFETDAEVRRLLASEFGGCTVLEVVHRIEMVMAYDVAVVMEGGGVVEVGKPGELLERGGRFKELWDGRMGG</sequence>
<proteinExistence type="inferred from homology"/>
<name>A0AAJ0F8K6_9PEZI</name>
<evidence type="ECO:0000256" key="6">
    <source>
        <dbReference type="ARBA" id="ARBA00022741"/>
    </source>
</evidence>
<dbReference type="GO" id="GO:0005524">
    <property type="term" value="F:ATP binding"/>
    <property type="evidence" value="ECO:0007669"/>
    <property type="project" value="UniProtKB-KW"/>
</dbReference>
<evidence type="ECO:0000256" key="2">
    <source>
        <dbReference type="ARBA" id="ARBA00009726"/>
    </source>
</evidence>
<keyword evidence="6" id="KW-0547">Nucleotide-binding</keyword>
<feature type="domain" description="ABC transporter" evidence="14">
    <location>
        <begin position="1185"/>
        <end position="1420"/>
    </location>
</feature>
<dbReference type="GO" id="GO:0140359">
    <property type="term" value="F:ABC-type transporter activity"/>
    <property type="evidence" value="ECO:0007669"/>
    <property type="project" value="InterPro"/>
</dbReference>
<dbReference type="InterPro" id="IPR036640">
    <property type="entry name" value="ABC1_TM_sf"/>
</dbReference>
<comment type="function">
    <text evidence="11">ABC-type transporter; part of the gene cluster that mediates the biosynthesis of the phomopsins, a group of hexapeptide mycotoxins which infects lupins and causes lupinosis disease in livestock.</text>
</comment>
<dbReference type="Pfam" id="PF00664">
    <property type="entry name" value="ABC_membrane"/>
    <property type="match status" value="2"/>
</dbReference>
<feature type="domain" description="ABC transmembrane type-1" evidence="15">
    <location>
        <begin position="867"/>
        <end position="1148"/>
    </location>
</feature>
<evidence type="ECO:0000256" key="1">
    <source>
        <dbReference type="ARBA" id="ARBA00004651"/>
    </source>
</evidence>
<organism evidence="16 17">
    <name type="scientific">Echria macrotheca</name>
    <dbReference type="NCBI Taxonomy" id="438768"/>
    <lineage>
        <taxon>Eukaryota</taxon>
        <taxon>Fungi</taxon>
        <taxon>Dikarya</taxon>
        <taxon>Ascomycota</taxon>
        <taxon>Pezizomycotina</taxon>
        <taxon>Sordariomycetes</taxon>
        <taxon>Sordariomycetidae</taxon>
        <taxon>Sordariales</taxon>
        <taxon>Schizotheciaceae</taxon>
        <taxon>Echria</taxon>
    </lineage>
</organism>
<dbReference type="InterPro" id="IPR044746">
    <property type="entry name" value="ABCC_6TM_D1"/>
</dbReference>
<dbReference type="CDD" id="cd18579">
    <property type="entry name" value="ABC_6TM_ABCC_D1"/>
    <property type="match status" value="1"/>
</dbReference>
<dbReference type="EMBL" id="MU839840">
    <property type="protein sequence ID" value="KAK1752219.1"/>
    <property type="molecule type" value="Genomic_DNA"/>
</dbReference>
<dbReference type="Proteomes" id="UP001239445">
    <property type="component" value="Unassembled WGS sequence"/>
</dbReference>
<keyword evidence="10" id="KW-0325">Glycoprotein</keyword>
<evidence type="ECO:0000256" key="8">
    <source>
        <dbReference type="ARBA" id="ARBA00022989"/>
    </source>
</evidence>
<feature type="domain" description="ABC transporter" evidence="14">
    <location>
        <begin position="598"/>
        <end position="841"/>
    </location>
</feature>
<evidence type="ECO:0000256" key="9">
    <source>
        <dbReference type="ARBA" id="ARBA00023136"/>
    </source>
</evidence>
<dbReference type="FunFam" id="1.20.1560.10:FF:000055">
    <property type="entry name" value="ABC multidrug transporter (Eurofung)"/>
    <property type="match status" value="1"/>
</dbReference>
<dbReference type="FunFam" id="3.40.50.300:FF:002145">
    <property type="entry name" value="ABC transporter (MsbA subfamily)"/>
    <property type="match status" value="1"/>
</dbReference>
<evidence type="ECO:0000256" key="4">
    <source>
        <dbReference type="ARBA" id="ARBA00022475"/>
    </source>
</evidence>
<evidence type="ECO:0000256" key="10">
    <source>
        <dbReference type="ARBA" id="ARBA00023180"/>
    </source>
</evidence>
<dbReference type="PROSITE" id="PS50929">
    <property type="entry name" value="ABC_TM1F"/>
    <property type="match status" value="2"/>
</dbReference>
<comment type="subcellular location">
    <subcellularLocation>
        <location evidence="1">Cell membrane</location>
        <topology evidence="1">Multi-pass membrane protein</topology>
    </subcellularLocation>
</comment>
<feature type="domain" description="ABC transmembrane type-1" evidence="15">
    <location>
        <begin position="282"/>
        <end position="561"/>
    </location>
</feature>
<dbReference type="Gene3D" id="3.40.50.300">
    <property type="entry name" value="P-loop containing nucleotide triphosphate hydrolases"/>
    <property type="match status" value="2"/>
</dbReference>
<dbReference type="Pfam" id="PF24357">
    <property type="entry name" value="TMD0_ABC"/>
    <property type="match status" value="1"/>
</dbReference>
<feature type="transmembrane region" description="Helical" evidence="13">
    <location>
        <begin position="983"/>
        <end position="1002"/>
    </location>
</feature>
<dbReference type="InterPro" id="IPR011527">
    <property type="entry name" value="ABC1_TM_dom"/>
</dbReference>
<feature type="transmembrane region" description="Helical" evidence="13">
    <location>
        <begin position="134"/>
        <end position="155"/>
    </location>
</feature>
<feature type="transmembrane region" description="Helical" evidence="13">
    <location>
        <begin position="161"/>
        <end position="180"/>
    </location>
</feature>
<evidence type="ECO:0000256" key="11">
    <source>
        <dbReference type="ARBA" id="ARBA00059074"/>
    </source>
</evidence>
<feature type="transmembrane region" description="Helical" evidence="13">
    <location>
        <begin position="316"/>
        <end position="334"/>
    </location>
</feature>
<dbReference type="InterPro" id="IPR003593">
    <property type="entry name" value="AAA+_ATPase"/>
</dbReference>
<keyword evidence="7" id="KW-0067">ATP-binding</keyword>
<dbReference type="InterPro" id="IPR027417">
    <property type="entry name" value="P-loop_NTPase"/>
</dbReference>
<dbReference type="PROSITE" id="PS00211">
    <property type="entry name" value="ABC_TRANSPORTER_1"/>
    <property type="match status" value="2"/>
</dbReference>
<feature type="transmembrane region" description="Helical" evidence="13">
    <location>
        <begin position="29"/>
        <end position="47"/>
    </location>
</feature>
<feature type="transmembrane region" description="Helical" evidence="13">
    <location>
        <begin position="860"/>
        <end position="884"/>
    </location>
</feature>
<reference evidence="16" key="1">
    <citation type="submission" date="2023-06" db="EMBL/GenBank/DDBJ databases">
        <title>Genome-scale phylogeny and comparative genomics of the fungal order Sordariales.</title>
        <authorList>
            <consortium name="Lawrence Berkeley National Laboratory"/>
            <person name="Hensen N."/>
            <person name="Bonometti L."/>
            <person name="Westerberg I."/>
            <person name="Brannstrom I.O."/>
            <person name="Guillou S."/>
            <person name="Cros-Aarteil S."/>
            <person name="Calhoun S."/>
            <person name="Haridas S."/>
            <person name="Kuo A."/>
            <person name="Mondo S."/>
            <person name="Pangilinan J."/>
            <person name="Riley R."/>
            <person name="Labutti K."/>
            <person name="Andreopoulos B."/>
            <person name="Lipzen A."/>
            <person name="Chen C."/>
            <person name="Yanf M."/>
            <person name="Daum C."/>
            <person name="Ng V."/>
            <person name="Clum A."/>
            <person name="Steindorff A."/>
            <person name="Ohm R."/>
            <person name="Martin F."/>
            <person name="Silar P."/>
            <person name="Natvig D."/>
            <person name="Lalanne C."/>
            <person name="Gautier V."/>
            <person name="Ament-Velasquez S.L."/>
            <person name="Kruys A."/>
            <person name="Hutchinson M.I."/>
            <person name="Powell A.J."/>
            <person name="Barry K."/>
            <person name="Miller A.N."/>
            <person name="Grigoriev I.V."/>
            <person name="Debuchy R."/>
            <person name="Gladieux P."/>
            <person name="Thoren M.H."/>
            <person name="Johannesson H."/>
        </authorList>
    </citation>
    <scope>NUCLEOTIDE SEQUENCE</scope>
    <source>
        <strain evidence="16">PSN4</strain>
    </source>
</reference>
<feature type="transmembrane region" description="Helical" evidence="13">
    <location>
        <begin position="261"/>
        <end position="278"/>
    </location>
</feature>
<dbReference type="Pfam" id="PF00005">
    <property type="entry name" value="ABC_tran"/>
    <property type="match status" value="2"/>
</dbReference>
<feature type="transmembrane region" description="Helical" evidence="13">
    <location>
        <begin position="1123"/>
        <end position="1146"/>
    </location>
</feature>
<feature type="transmembrane region" description="Helical" evidence="13">
    <location>
        <begin position="1090"/>
        <end position="1111"/>
    </location>
</feature>
<feature type="transmembrane region" description="Helical" evidence="13">
    <location>
        <begin position="67"/>
        <end position="90"/>
    </location>
</feature>
<dbReference type="Gene3D" id="1.20.1560.10">
    <property type="entry name" value="ABC transporter type 1, transmembrane domain"/>
    <property type="match status" value="2"/>
</dbReference>
<feature type="transmembrane region" description="Helical" evidence="13">
    <location>
        <begin position="904"/>
        <end position="931"/>
    </location>
</feature>
<feature type="transmembrane region" description="Helical" evidence="13">
    <location>
        <begin position="102"/>
        <end position="122"/>
    </location>
</feature>
<dbReference type="CDD" id="cd18580">
    <property type="entry name" value="ABC_6TM_ABCC_D2"/>
    <property type="match status" value="1"/>
</dbReference>
<dbReference type="PROSITE" id="PS50893">
    <property type="entry name" value="ABC_TRANSPORTER_2"/>
    <property type="match status" value="2"/>
</dbReference>
<feature type="region of interest" description="Disordered" evidence="12">
    <location>
        <begin position="823"/>
        <end position="846"/>
    </location>
</feature>
<protein>
    <submittedName>
        <fullName evidence="16">ABC multidrug transporter</fullName>
    </submittedName>
</protein>
<dbReference type="FunFam" id="1.20.1560.10:FF:000066">
    <property type="entry name" value="ABC multidrug transporter (Eurofung)"/>
    <property type="match status" value="1"/>
</dbReference>
<keyword evidence="9 13" id="KW-0472">Membrane</keyword>
<evidence type="ECO:0000259" key="15">
    <source>
        <dbReference type="PROSITE" id="PS50929"/>
    </source>
</evidence>
<evidence type="ECO:0000256" key="13">
    <source>
        <dbReference type="SAM" id="Phobius"/>
    </source>
</evidence>
<keyword evidence="17" id="KW-1185">Reference proteome</keyword>
<dbReference type="InterPro" id="IPR056227">
    <property type="entry name" value="TMD0_ABC"/>
</dbReference>
<evidence type="ECO:0000313" key="17">
    <source>
        <dbReference type="Proteomes" id="UP001239445"/>
    </source>
</evidence>
<keyword evidence="4" id="KW-1003">Cell membrane</keyword>
<evidence type="ECO:0000256" key="7">
    <source>
        <dbReference type="ARBA" id="ARBA00022840"/>
    </source>
</evidence>
<dbReference type="InterPro" id="IPR003439">
    <property type="entry name" value="ABC_transporter-like_ATP-bd"/>
</dbReference>